<evidence type="ECO:0000313" key="4">
    <source>
        <dbReference type="EMBL" id="SUA68537.1"/>
    </source>
</evidence>
<keyword evidence="3" id="KW-0804">Transcription</keyword>
<dbReference type="Gene3D" id="1.10.10.10">
    <property type="entry name" value="Winged helix-like DNA-binding domain superfamily/Winged helix DNA-binding domain"/>
    <property type="match status" value="1"/>
</dbReference>
<dbReference type="GO" id="GO:0006355">
    <property type="term" value="P:regulation of DNA-templated transcription"/>
    <property type="evidence" value="ECO:0007669"/>
    <property type="project" value="InterPro"/>
</dbReference>
<proteinExistence type="predicted"/>
<gene>
    <name evidence="4" type="primary">walR_2</name>
    <name evidence="4" type="ORF">NCTC10343_01734</name>
</gene>
<evidence type="ECO:0000313" key="5">
    <source>
        <dbReference type="Proteomes" id="UP000254400"/>
    </source>
</evidence>
<evidence type="ECO:0000256" key="3">
    <source>
        <dbReference type="ARBA" id="ARBA00023163"/>
    </source>
</evidence>
<dbReference type="Pfam" id="PF00486">
    <property type="entry name" value="Trans_reg_C"/>
    <property type="match status" value="1"/>
</dbReference>
<reference evidence="4 5" key="1">
    <citation type="submission" date="2018-06" db="EMBL/GenBank/DDBJ databases">
        <authorList>
            <consortium name="Pathogen Informatics"/>
            <person name="Doyle S."/>
        </authorList>
    </citation>
    <scope>NUCLEOTIDE SEQUENCE [LARGE SCALE GENOMIC DNA]</scope>
    <source>
        <strain evidence="4 5">NCTC10343</strain>
    </source>
</reference>
<evidence type="ECO:0000256" key="1">
    <source>
        <dbReference type="ARBA" id="ARBA00023015"/>
    </source>
</evidence>
<dbReference type="RefSeq" id="WP_016820474.1">
    <property type="nucleotide sequence ID" value="NZ_CP009909.1"/>
</dbReference>
<dbReference type="GeneID" id="93350513"/>
<name>A0A0F6EXQ2_PAEPO</name>
<dbReference type="InterPro" id="IPR001867">
    <property type="entry name" value="OmpR/PhoB-type_DNA-bd"/>
</dbReference>
<dbReference type="GO" id="GO:0003677">
    <property type="term" value="F:DNA binding"/>
    <property type="evidence" value="ECO:0007669"/>
    <property type="project" value="UniProtKB-UniRule"/>
</dbReference>
<organism evidence="4 5">
    <name type="scientific">Paenibacillus polymyxa</name>
    <name type="common">Bacillus polymyxa</name>
    <dbReference type="NCBI Taxonomy" id="1406"/>
    <lineage>
        <taxon>Bacteria</taxon>
        <taxon>Bacillati</taxon>
        <taxon>Bacillota</taxon>
        <taxon>Bacilli</taxon>
        <taxon>Bacillales</taxon>
        <taxon>Paenibacillaceae</taxon>
        <taxon>Paenibacillus</taxon>
    </lineage>
</organism>
<dbReference type="SUPFAM" id="SSF46894">
    <property type="entry name" value="C-terminal effector domain of the bipartite response regulators"/>
    <property type="match status" value="1"/>
</dbReference>
<dbReference type="Proteomes" id="UP000254400">
    <property type="component" value="Unassembled WGS sequence"/>
</dbReference>
<sequence length="225" mass="26134">MKQKFMVISSFKKIKHFFETLSTPENIQIMFYDSLYQALPDIDEQCIGVALNQDHVTLEDLSHWHTIKEKFTVPFIFLSYHCDDKRQLDLLKQLLSMASSEYGLERDQEAISLSPNVIFDPAGKVIWKQGHEHMLTMMEFRLLMYLLTAKECASTIDHIIDRVWGVDAFTTSNTVYVHIRKLREKIEDDPSHPKILVTCHGIGYRLNIFPKNLEVASCEETTALH</sequence>
<dbReference type="GO" id="GO:0000160">
    <property type="term" value="P:phosphorelay signal transduction system"/>
    <property type="evidence" value="ECO:0007669"/>
    <property type="project" value="InterPro"/>
</dbReference>
<dbReference type="AlphaFoldDB" id="A0A0F6EXQ2"/>
<keyword evidence="1" id="KW-0805">Transcription regulation</keyword>
<dbReference type="CDD" id="cd00383">
    <property type="entry name" value="trans_reg_C"/>
    <property type="match status" value="1"/>
</dbReference>
<dbReference type="EMBL" id="UGSC01000001">
    <property type="protein sequence ID" value="SUA68537.1"/>
    <property type="molecule type" value="Genomic_DNA"/>
</dbReference>
<dbReference type="InterPro" id="IPR036388">
    <property type="entry name" value="WH-like_DNA-bd_sf"/>
</dbReference>
<accession>A0A0F6EXQ2</accession>
<dbReference type="InterPro" id="IPR016032">
    <property type="entry name" value="Sig_transdc_resp-reg_C-effctor"/>
</dbReference>
<dbReference type="SMART" id="SM00862">
    <property type="entry name" value="Trans_reg_C"/>
    <property type="match status" value="1"/>
</dbReference>
<keyword evidence="2" id="KW-0238">DNA-binding</keyword>
<evidence type="ECO:0000256" key="2">
    <source>
        <dbReference type="ARBA" id="ARBA00023125"/>
    </source>
</evidence>
<dbReference type="PROSITE" id="PS51755">
    <property type="entry name" value="OMPR_PHOB"/>
    <property type="match status" value="1"/>
</dbReference>
<protein>
    <submittedName>
        <fullName evidence="4">Chemotaxis protein CheY</fullName>
    </submittedName>
</protein>